<name>A0ABP8GFX6_9BACT</name>
<protein>
    <submittedName>
        <fullName evidence="1">Uncharacterized protein</fullName>
    </submittedName>
</protein>
<dbReference type="Proteomes" id="UP001501725">
    <property type="component" value="Unassembled WGS sequence"/>
</dbReference>
<evidence type="ECO:0000313" key="2">
    <source>
        <dbReference type="Proteomes" id="UP001501725"/>
    </source>
</evidence>
<organism evidence="1 2">
    <name type="scientific">Flaviaesturariibacter amylovorans</name>
    <dbReference type="NCBI Taxonomy" id="1084520"/>
    <lineage>
        <taxon>Bacteria</taxon>
        <taxon>Pseudomonadati</taxon>
        <taxon>Bacteroidota</taxon>
        <taxon>Chitinophagia</taxon>
        <taxon>Chitinophagales</taxon>
        <taxon>Chitinophagaceae</taxon>
        <taxon>Flaviaestuariibacter</taxon>
    </lineage>
</organism>
<gene>
    <name evidence="1" type="ORF">GCM10023184_10410</name>
</gene>
<dbReference type="EMBL" id="BAABGY010000004">
    <property type="protein sequence ID" value="GAA4323535.1"/>
    <property type="molecule type" value="Genomic_DNA"/>
</dbReference>
<accession>A0ABP8GFX6</accession>
<proteinExistence type="predicted"/>
<comment type="caution">
    <text evidence="1">The sequence shown here is derived from an EMBL/GenBank/DDBJ whole genome shotgun (WGS) entry which is preliminary data.</text>
</comment>
<sequence>MNEEFTLVENGITFIFRRMYHPEVELAYHVHVTNLSQRIIFRMKRNARGNWKILHQDLPESVWRAEARLAEAIASNEQAPGKHPS</sequence>
<keyword evidence="2" id="KW-1185">Reference proteome</keyword>
<reference evidence="2" key="1">
    <citation type="journal article" date="2019" name="Int. J. Syst. Evol. Microbiol.">
        <title>The Global Catalogue of Microorganisms (GCM) 10K type strain sequencing project: providing services to taxonomists for standard genome sequencing and annotation.</title>
        <authorList>
            <consortium name="The Broad Institute Genomics Platform"/>
            <consortium name="The Broad Institute Genome Sequencing Center for Infectious Disease"/>
            <person name="Wu L."/>
            <person name="Ma J."/>
        </authorList>
    </citation>
    <scope>NUCLEOTIDE SEQUENCE [LARGE SCALE GENOMIC DNA]</scope>
    <source>
        <strain evidence="2">JCM 17919</strain>
    </source>
</reference>
<evidence type="ECO:0000313" key="1">
    <source>
        <dbReference type="EMBL" id="GAA4323535.1"/>
    </source>
</evidence>